<comment type="subcellular location">
    <subcellularLocation>
        <location evidence="1">Cell membrane</location>
        <topology evidence="1">Multi-pass membrane protein</topology>
    </subcellularLocation>
</comment>
<comment type="caution">
    <text evidence="8">The sequence shown here is derived from an EMBL/GenBank/DDBJ whole genome shotgun (WGS) entry which is preliminary data.</text>
</comment>
<proteinExistence type="predicted"/>
<evidence type="ECO:0000256" key="2">
    <source>
        <dbReference type="ARBA" id="ARBA00022475"/>
    </source>
</evidence>
<keyword evidence="3 6" id="KW-0812">Transmembrane</keyword>
<evidence type="ECO:0000313" key="8">
    <source>
        <dbReference type="EMBL" id="MBW8271253.1"/>
    </source>
</evidence>
<protein>
    <submittedName>
        <fullName evidence="8">Type II secretion system F family protein</fullName>
    </submittedName>
</protein>
<gene>
    <name evidence="8" type="ORF">K1J50_17390</name>
</gene>
<evidence type="ECO:0000256" key="6">
    <source>
        <dbReference type="SAM" id="Phobius"/>
    </source>
</evidence>
<dbReference type="PANTHER" id="PTHR35007">
    <property type="entry name" value="INTEGRAL MEMBRANE PROTEIN-RELATED"/>
    <property type="match status" value="1"/>
</dbReference>
<evidence type="ECO:0000256" key="1">
    <source>
        <dbReference type="ARBA" id="ARBA00004651"/>
    </source>
</evidence>
<feature type="domain" description="Type II secretion system protein GspF" evidence="7">
    <location>
        <begin position="1"/>
        <end position="125"/>
    </location>
</feature>
<dbReference type="Pfam" id="PF00482">
    <property type="entry name" value="T2SSF"/>
    <property type="match status" value="1"/>
</dbReference>
<evidence type="ECO:0000313" key="9">
    <source>
        <dbReference type="Proteomes" id="UP001519924"/>
    </source>
</evidence>
<dbReference type="InterPro" id="IPR018076">
    <property type="entry name" value="T2SS_GspF_dom"/>
</dbReference>
<dbReference type="Proteomes" id="UP001519924">
    <property type="component" value="Unassembled WGS sequence"/>
</dbReference>
<reference evidence="8 9" key="1">
    <citation type="submission" date="2021-08" db="EMBL/GenBank/DDBJ databases">
        <title>Caldovatus sediminis gen. nov., sp. nov., a moderately thermophilic bacterium isolated from a hot spring.</title>
        <authorList>
            <person name="Hu C.-J."/>
            <person name="Li W.-J."/>
            <person name="Xian W.-D."/>
        </authorList>
    </citation>
    <scope>NUCLEOTIDE SEQUENCE [LARGE SCALE GENOMIC DNA]</scope>
    <source>
        <strain evidence="8 9">SYSU G05006</strain>
    </source>
</reference>
<evidence type="ECO:0000259" key="7">
    <source>
        <dbReference type="Pfam" id="PF00482"/>
    </source>
</evidence>
<dbReference type="PANTHER" id="PTHR35007:SF2">
    <property type="entry name" value="PILUS ASSEMBLE PROTEIN"/>
    <property type="match status" value="1"/>
</dbReference>
<keyword evidence="5 6" id="KW-0472">Membrane</keyword>
<organism evidence="8 9">
    <name type="scientific">Caldovatus aquaticus</name>
    <dbReference type="NCBI Taxonomy" id="2865671"/>
    <lineage>
        <taxon>Bacteria</taxon>
        <taxon>Pseudomonadati</taxon>
        <taxon>Pseudomonadota</taxon>
        <taxon>Alphaproteobacteria</taxon>
        <taxon>Acetobacterales</taxon>
        <taxon>Roseomonadaceae</taxon>
        <taxon>Caldovatus</taxon>
    </lineage>
</organism>
<evidence type="ECO:0000256" key="5">
    <source>
        <dbReference type="ARBA" id="ARBA00023136"/>
    </source>
</evidence>
<sequence>MVICAEAGLALEAAVERVATEMREANRALAEEFAATAADLRVLPDRREALLNMGARTGLEPLRRLGGTLAQTLQYGTPLAQALRVLAAELRHEMLMRFEARAARLPVILTIPTILFILPCIFLVVGGPAVLRAMDTFAGH</sequence>
<keyword evidence="9" id="KW-1185">Reference proteome</keyword>
<dbReference type="EMBL" id="JAHZUY010000080">
    <property type="protein sequence ID" value="MBW8271253.1"/>
    <property type="molecule type" value="Genomic_DNA"/>
</dbReference>
<keyword evidence="4 6" id="KW-1133">Transmembrane helix</keyword>
<accession>A0ABS7F6Y6</accession>
<keyword evidence="2" id="KW-1003">Cell membrane</keyword>
<feature type="transmembrane region" description="Helical" evidence="6">
    <location>
        <begin position="105"/>
        <end position="131"/>
    </location>
</feature>
<evidence type="ECO:0000256" key="4">
    <source>
        <dbReference type="ARBA" id="ARBA00022989"/>
    </source>
</evidence>
<name>A0ABS7F6Y6_9PROT</name>
<evidence type="ECO:0000256" key="3">
    <source>
        <dbReference type="ARBA" id="ARBA00022692"/>
    </source>
</evidence>